<keyword evidence="2" id="KW-1185">Reference proteome</keyword>
<evidence type="ECO:0000313" key="2">
    <source>
        <dbReference type="Proteomes" id="UP000007652"/>
    </source>
</evidence>
<dbReference type="Gene3D" id="2.60.120.40">
    <property type="match status" value="1"/>
</dbReference>
<dbReference type="EMBL" id="CAKP01000065">
    <property type="protein sequence ID" value="CCJ33235.1"/>
    <property type="molecule type" value="Genomic_DNA"/>
</dbReference>
<organism evidence="1 2">
    <name type="scientific">Caloramator australicus RC3</name>
    <dbReference type="NCBI Taxonomy" id="857293"/>
    <lineage>
        <taxon>Bacteria</taxon>
        <taxon>Bacillati</taxon>
        <taxon>Bacillota</taxon>
        <taxon>Clostridia</taxon>
        <taxon>Eubacteriales</taxon>
        <taxon>Clostridiaceae</taxon>
        <taxon>Caloramator</taxon>
    </lineage>
</organism>
<name>I7LGE8_9CLOT</name>
<gene>
    <name evidence="1" type="ORF">CAAU_1151</name>
</gene>
<dbReference type="Proteomes" id="UP000007652">
    <property type="component" value="Unassembled WGS sequence"/>
</dbReference>
<comment type="caution">
    <text evidence="1">The sequence shown here is derived from an EMBL/GenBank/DDBJ whole genome shotgun (WGS) entry which is preliminary data.</text>
</comment>
<proteinExistence type="predicted"/>
<dbReference type="RefSeq" id="WP_008908506.1">
    <property type="nucleotide sequence ID" value="NZ_CAKP01000065.1"/>
</dbReference>
<sequence>MTCNKCMGDNYFDWCFKWLCKEEEIENGNGNGQVPTCDAGYIYRLEGSDFVDFDEGSAIEFQGAVLRGGIGFQASSPTDITISSPGLYKVTFYLNCQSRSIVGLQLVVNNTPQPVLPQYTYKNNAASQFIYGQALIEITAPNTILRIFVLKDVTLDKTQQNEPQSVNASVLIKKVCQS</sequence>
<accession>I7LGE8</accession>
<dbReference type="InterPro" id="IPR008983">
    <property type="entry name" value="Tumour_necrosis_fac-like_dom"/>
</dbReference>
<evidence type="ECO:0008006" key="3">
    <source>
        <dbReference type="Google" id="ProtNLM"/>
    </source>
</evidence>
<dbReference type="OrthoDB" id="1953023at2"/>
<dbReference type="STRING" id="857293.CAAU_1151"/>
<evidence type="ECO:0000313" key="1">
    <source>
        <dbReference type="EMBL" id="CCJ33235.1"/>
    </source>
</evidence>
<reference evidence="1 2" key="1">
    <citation type="journal article" date="2011" name="J. Bacteriol.">
        <title>Draft genome sequence of Caloramator australicus strain RC3T, a thermoanaerobe from the Great Artesian Basin of Australia.</title>
        <authorList>
            <person name="Ogg C.D."/>
            <person name="Patel B.K.C."/>
        </authorList>
    </citation>
    <scope>NUCLEOTIDE SEQUENCE [LARGE SCALE GENOMIC DNA]</scope>
    <source>
        <strain evidence="1 2">RC3</strain>
    </source>
</reference>
<protein>
    <recommendedName>
        <fullName evidence="3">BclA C-terminal domain-containing protein</fullName>
    </recommendedName>
</protein>
<dbReference type="AlphaFoldDB" id="I7LGE8"/>